<evidence type="ECO:0000313" key="2">
    <source>
        <dbReference type="Proteomes" id="UP001499852"/>
    </source>
</evidence>
<reference evidence="2" key="1">
    <citation type="journal article" date="2019" name="Int. J. Syst. Evol. Microbiol.">
        <title>The Global Catalogue of Microorganisms (GCM) 10K type strain sequencing project: providing services to taxonomists for standard genome sequencing and annotation.</title>
        <authorList>
            <consortium name="The Broad Institute Genomics Platform"/>
            <consortium name="The Broad Institute Genome Sequencing Center for Infectious Disease"/>
            <person name="Wu L."/>
            <person name="Ma J."/>
        </authorList>
    </citation>
    <scope>NUCLEOTIDE SEQUENCE [LARGE SCALE GENOMIC DNA]</scope>
    <source>
        <strain evidence="2">JCM 18053</strain>
    </source>
</reference>
<protein>
    <submittedName>
        <fullName evidence="1">Uncharacterized protein</fullName>
    </submittedName>
</protein>
<comment type="caution">
    <text evidence="1">The sequence shown here is derived from an EMBL/GenBank/DDBJ whole genome shotgun (WGS) entry which is preliminary data.</text>
</comment>
<dbReference type="EMBL" id="BAABIA010000003">
    <property type="protein sequence ID" value="GAA5138726.1"/>
    <property type="molecule type" value="Genomic_DNA"/>
</dbReference>
<dbReference type="Proteomes" id="UP001499852">
    <property type="component" value="Unassembled WGS sequence"/>
</dbReference>
<sequence length="149" mass="14683">MVRPVDGTDTDAGGGATAQDLIEARAEIEAIDHLGESGPTLDGHRATVEVEAAAAVNAIGGRGVVQDQCRVVDGGGSGKGIGPAKVDGAAEAVDARIDGQAGARARDVGYDLQGAALGHAPGGCTGIVERQRHGTASVVVDHQVLSGTG</sequence>
<evidence type="ECO:0000313" key="1">
    <source>
        <dbReference type="EMBL" id="GAA5138726.1"/>
    </source>
</evidence>
<organism evidence="1 2">
    <name type="scientific">Prosthecobacter algae</name>
    <dbReference type="NCBI Taxonomy" id="1144682"/>
    <lineage>
        <taxon>Bacteria</taxon>
        <taxon>Pseudomonadati</taxon>
        <taxon>Verrucomicrobiota</taxon>
        <taxon>Verrucomicrobiia</taxon>
        <taxon>Verrucomicrobiales</taxon>
        <taxon>Verrucomicrobiaceae</taxon>
        <taxon>Prosthecobacter</taxon>
    </lineage>
</organism>
<keyword evidence="2" id="KW-1185">Reference proteome</keyword>
<gene>
    <name evidence="1" type="ORF">GCM10023213_18130</name>
</gene>
<name>A0ABP9P4H1_9BACT</name>
<accession>A0ABP9P4H1</accession>
<proteinExistence type="predicted"/>